<evidence type="ECO:0000256" key="1">
    <source>
        <dbReference type="SAM" id="MobiDB-lite"/>
    </source>
</evidence>
<dbReference type="EMBL" id="JANIEX010000270">
    <property type="protein sequence ID" value="KAJ3569793.1"/>
    <property type="molecule type" value="Genomic_DNA"/>
</dbReference>
<proteinExistence type="predicted"/>
<keyword evidence="3" id="KW-1185">Reference proteome</keyword>
<gene>
    <name evidence="2" type="ORF">NP233_g4821</name>
</gene>
<feature type="compositionally biased region" description="Basic and acidic residues" evidence="1">
    <location>
        <begin position="85"/>
        <end position="101"/>
    </location>
</feature>
<sequence>MIEGNAALMKAAAWIKSITDVNKENRSFDFPSYVTDDPCPVIHAFPASPTSSRKNSPSSESNLTVDADKEEDPNPPTKLSASNAFREHDSQSRRRARAETRKCEDLPKVEATTSIFRPVIVPAYLASSTDDFVLTLEPLFLSHSLFPLVQPYQRSQLNDALLDHYASVVHAPGSQQQTWAWRIPWARYSALSARHAHDRKTRVN</sequence>
<evidence type="ECO:0000313" key="3">
    <source>
        <dbReference type="Proteomes" id="UP001213000"/>
    </source>
</evidence>
<dbReference type="AlphaFoldDB" id="A0AAD5YX86"/>
<feature type="compositionally biased region" description="Low complexity" evidence="1">
    <location>
        <begin position="48"/>
        <end position="62"/>
    </location>
</feature>
<feature type="region of interest" description="Disordered" evidence="1">
    <location>
        <begin position="44"/>
        <end position="101"/>
    </location>
</feature>
<protein>
    <submittedName>
        <fullName evidence="2">Uncharacterized protein</fullName>
    </submittedName>
</protein>
<name>A0AAD5YX86_9AGAR</name>
<reference evidence="2" key="1">
    <citation type="submission" date="2022-07" db="EMBL/GenBank/DDBJ databases">
        <title>Genome Sequence of Leucocoprinus birnbaumii.</title>
        <authorList>
            <person name="Buettner E."/>
        </authorList>
    </citation>
    <scope>NUCLEOTIDE SEQUENCE</scope>
    <source>
        <strain evidence="2">VT141</strain>
    </source>
</reference>
<accession>A0AAD5YX86</accession>
<organism evidence="2 3">
    <name type="scientific">Leucocoprinus birnbaumii</name>
    <dbReference type="NCBI Taxonomy" id="56174"/>
    <lineage>
        <taxon>Eukaryota</taxon>
        <taxon>Fungi</taxon>
        <taxon>Dikarya</taxon>
        <taxon>Basidiomycota</taxon>
        <taxon>Agaricomycotina</taxon>
        <taxon>Agaricomycetes</taxon>
        <taxon>Agaricomycetidae</taxon>
        <taxon>Agaricales</taxon>
        <taxon>Agaricineae</taxon>
        <taxon>Agaricaceae</taxon>
        <taxon>Leucocoprinus</taxon>
    </lineage>
</organism>
<comment type="caution">
    <text evidence="2">The sequence shown here is derived from an EMBL/GenBank/DDBJ whole genome shotgun (WGS) entry which is preliminary data.</text>
</comment>
<evidence type="ECO:0000313" key="2">
    <source>
        <dbReference type="EMBL" id="KAJ3569793.1"/>
    </source>
</evidence>
<dbReference type="Proteomes" id="UP001213000">
    <property type="component" value="Unassembled WGS sequence"/>
</dbReference>